<feature type="domain" description="J" evidence="1">
    <location>
        <begin position="13"/>
        <end position="82"/>
    </location>
</feature>
<dbReference type="STRING" id="35608.A0A2U1QKY6"/>
<dbReference type="PRINTS" id="PR00625">
    <property type="entry name" value="JDOMAIN"/>
</dbReference>
<dbReference type="EMBL" id="PKPP01000056">
    <property type="protein sequence ID" value="PWA98642.1"/>
    <property type="molecule type" value="Genomic_DNA"/>
</dbReference>
<dbReference type="SUPFAM" id="SSF46565">
    <property type="entry name" value="Chaperone J-domain"/>
    <property type="match status" value="1"/>
</dbReference>
<dbReference type="InterPro" id="IPR042162">
    <property type="entry name" value="AtJ13"/>
</dbReference>
<organism evidence="2 3">
    <name type="scientific">Artemisia annua</name>
    <name type="common">Sweet wormwood</name>
    <dbReference type="NCBI Taxonomy" id="35608"/>
    <lineage>
        <taxon>Eukaryota</taxon>
        <taxon>Viridiplantae</taxon>
        <taxon>Streptophyta</taxon>
        <taxon>Embryophyta</taxon>
        <taxon>Tracheophyta</taxon>
        <taxon>Spermatophyta</taxon>
        <taxon>Magnoliopsida</taxon>
        <taxon>eudicotyledons</taxon>
        <taxon>Gunneridae</taxon>
        <taxon>Pentapetalae</taxon>
        <taxon>asterids</taxon>
        <taxon>campanulids</taxon>
        <taxon>Asterales</taxon>
        <taxon>Asteraceae</taxon>
        <taxon>Asteroideae</taxon>
        <taxon>Anthemideae</taxon>
        <taxon>Artemisiinae</taxon>
        <taxon>Artemisia</taxon>
    </lineage>
</organism>
<dbReference type="CDD" id="cd06257">
    <property type="entry name" value="DnaJ"/>
    <property type="match status" value="1"/>
</dbReference>
<keyword evidence="2" id="KW-0346">Stress response</keyword>
<dbReference type="PANTHER" id="PTHR44914">
    <property type="entry name" value="CHAPERONE PROTEIN DNAJ 13"/>
    <property type="match status" value="1"/>
</dbReference>
<dbReference type="Gene3D" id="1.10.287.110">
    <property type="entry name" value="DnaJ domain"/>
    <property type="match status" value="1"/>
</dbReference>
<gene>
    <name evidence="2" type="ORF">CTI12_AA001290</name>
</gene>
<accession>A0A2U1QKY6</accession>
<dbReference type="InterPro" id="IPR036869">
    <property type="entry name" value="J_dom_sf"/>
</dbReference>
<dbReference type="InterPro" id="IPR001623">
    <property type="entry name" value="DnaJ_domain"/>
</dbReference>
<evidence type="ECO:0000313" key="3">
    <source>
        <dbReference type="Proteomes" id="UP000245207"/>
    </source>
</evidence>
<protein>
    <submittedName>
        <fullName evidence="2">DNAJ heat shock N-terminal domain-containing protein</fullName>
    </submittedName>
</protein>
<reference evidence="2 3" key="1">
    <citation type="journal article" date="2018" name="Mol. Plant">
        <title>The genome of Artemisia annua provides insight into the evolution of Asteraceae family and artemisinin biosynthesis.</title>
        <authorList>
            <person name="Shen Q."/>
            <person name="Zhang L."/>
            <person name="Liao Z."/>
            <person name="Wang S."/>
            <person name="Yan T."/>
            <person name="Shi P."/>
            <person name="Liu M."/>
            <person name="Fu X."/>
            <person name="Pan Q."/>
            <person name="Wang Y."/>
            <person name="Lv Z."/>
            <person name="Lu X."/>
            <person name="Zhang F."/>
            <person name="Jiang W."/>
            <person name="Ma Y."/>
            <person name="Chen M."/>
            <person name="Hao X."/>
            <person name="Li L."/>
            <person name="Tang Y."/>
            <person name="Lv G."/>
            <person name="Zhou Y."/>
            <person name="Sun X."/>
            <person name="Brodelius P.E."/>
            <person name="Rose J.K.C."/>
            <person name="Tang K."/>
        </authorList>
    </citation>
    <scope>NUCLEOTIDE SEQUENCE [LARGE SCALE GENOMIC DNA]</scope>
    <source>
        <strain evidence="3">cv. Huhao1</strain>
        <tissue evidence="2">Leaf</tissue>
    </source>
</reference>
<name>A0A2U1QKY6_ARTAN</name>
<evidence type="ECO:0000259" key="1">
    <source>
        <dbReference type="PROSITE" id="PS50076"/>
    </source>
</evidence>
<proteinExistence type="predicted"/>
<sequence>MVESSEDESNNKKLYALLHVSPEASDEEIRKAYRQWAQVYHPDKYQDLQMKEVATENFQRICEAYEILGDDFQDQTVLEHLPGADEYQYIIMSQE</sequence>
<dbReference type="SMART" id="SM00271">
    <property type="entry name" value="DnaJ"/>
    <property type="match status" value="1"/>
</dbReference>
<dbReference type="PANTHER" id="PTHR44914:SF1">
    <property type="entry name" value="CHAPERONE PROTEIN DNAJ 13"/>
    <property type="match status" value="1"/>
</dbReference>
<dbReference type="AlphaFoldDB" id="A0A2U1QKY6"/>
<comment type="caution">
    <text evidence="2">The sequence shown here is derived from an EMBL/GenBank/DDBJ whole genome shotgun (WGS) entry which is preliminary data.</text>
</comment>
<dbReference type="PROSITE" id="PS50076">
    <property type="entry name" value="DNAJ_2"/>
    <property type="match status" value="1"/>
</dbReference>
<dbReference type="OrthoDB" id="10250354at2759"/>
<dbReference type="Pfam" id="PF00226">
    <property type="entry name" value="DnaJ"/>
    <property type="match status" value="1"/>
</dbReference>
<keyword evidence="3" id="KW-1185">Reference proteome</keyword>
<dbReference type="Proteomes" id="UP000245207">
    <property type="component" value="Unassembled WGS sequence"/>
</dbReference>
<evidence type="ECO:0000313" key="2">
    <source>
        <dbReference type="EMBL" id="PWA98642.1"/>
    </source>
</evidence>